<evidence type="ECO:0000313" key="2">
    <source>
        <dbReference type="Proteomes" id="UP000016662"/>
    </source>
</evidence>
<dbReference type="AlphaFoldDB" id="U2MDY1"/>
<name>U2MDY1_9FIRM</name>
<proteinExistence type="predicted"/>
<gene>
    <name evidence="1" type="ORF">RUMCAL_00098</name>
</gene>
<comment type="caution">
    <text evidence="1">The sequence shown here is derived from an EMBL/GenBank/DDBJ whole genome shotgun (WGS) entry which is preliminary data.</text>
</comment>
<evidence type="ECO:0000313" key="1">
    <source>
        <dbReference type="EMBL" id="ERJ97498.1"/>
    </source>
</evidence>
<accession>U2MDY1</accession>
<dbReference type="Proteomes" id="UP000016662">
    <property type="component" value="Unassembled WGS sequence"/>
</dbReference>
<sequence length="44" mass="5204">MNIFSIAVFALFVKHFCENSLDFTKDAEYFCFTVLYIEQIVSKM</sequence>
<keyword evidence="2" id="KW-1185">Reference proteome</keyword>
<organism evidence="1 2">
    <name type="scientific">Ruminococcus callidus ATCC 27760</name>
    <dbReference type="NCBI Taxonomy" id="411473"/>
    <lineage>
        <taxon>Bacteria</taxon>
        <taxon>Bacillati</taxon>
        <taxon>Bacillota</taxon>
        <taxon>Clostridia</taxon>
        <taxon>Eubacteriales</taxon>
        <taxon>Oscillospiraceae</taxon>
        <taxon>Ruminococcus</taxon>
    </lineage>
</organism>
<dbReference type="EMBL" id="AWVF01000016">
    <property type="protein sequence ID" value="ERJ97498.1"/>
    <property type="molecule type" value="Genomic_DNA"/>
</dbReference>
<reference evidence="1 2" key="1">
    <citation type="submission" date="2013-07" db="EMBL/GenBank/DDBJ databases">
        <authorList>
            <person name="Weinstock G."/>
            <person name="Sodergren E."/>
            <person name="Wylie T."/>
            <person name="Fulton L."/>
            <person name="Fulton R."/>
            <person name="Fronick C."/>
            <person name="O'Laughlin M."/>
            <person name="Godfrey J."/>
            <person name="Miner T."/>
            <person name="Herter B."/>
            <person name="Appelbaum E."/>
            <person name="Cordes M."/>
            <person name="Lek S."/>
            <person name="Wollam A."/>
            <person name="Pepin K.H."/>
            <person name="Palsikar V.B."/>
            <person name="Mitreva M."/>
            <person name="Wilson R.K."/>
        </authorList>
    </citation>
    <scope>NUCLEOTIDE SEQUENCE [LARGE SCALE GENOMIC DNA]</scope>
    <source>
        <strain evidence="1 2">ATCC 27760</strain>
    </source>
</reference>
<dbReference type="HOGENOM" id="CLU_3221614_0_0_9"/>
<protein>
    <submittedName>
        <fullName evidence="1">Uncharacterized protein</fullName>
    </submittedName>
</protein>